<keyword evidence="2" id="KW-1185">Reference proteome</keyword>
<evidence type="ECO:0000313" key="1">
    <source>
        <dbReference type="EMBL" id="MBB4102536.1"/>
    </source>
</evidence>
<dbReference type="RefSeq" id="WP_183790185.1">
    <property type="nucleotide sequence ID" value="NZ_JACIDU010000003.1"/>
</dbReference>
<organism evidence="1 2">
    <name type="scientific">Allorhizobium borbori</name>
    <dbReference type="NCBI Taxonomy" id="485907"/>
    <lineage>
        <taxon>Bacteria</taxon>
        <taxon>Pseudomonadati</taxon>
        <taxon>Pseudomonadota</taxon>
        <taxon>Alphaproteobacteria</taxon>
        <taxon>Hyphomicrobiales</taxon>
        <taxon>Rhizobiaceae</taxon>
        <taxon>Rhizobium/Agrobacterium group</taxon>
        <taxon>Allorhizobium</taxon>
    </lineage>
</organism>
<comment type="caution">
    <text evidence="1">The sequence shown here is derived from an EMBL/GenBank/DDBJ whole genome shotgun (WGS) entry which is preliminary data.</text>
</comment>
<protein>
    <submittedName>
        <fullName evidence="1">Putative RDD family membrane protein YckC</fullName>
    </submittedName>
</protein>
<gene>
    <name evidence="1" type="ORF">GGQ66_001071</name>
</gene>
<name>A0A7W6JZS5_9HYPH</name>
<dbReference type="EMBL" id="JACIDU010000003">
    <property type="protein sequence ID" value="MBB4102536.1"/>
    <property type="molecule type" value="Genomic_DNA"/>
</dbReference>
<proteinExistence type="predicted"/>
<reference evidence="1 2" key="1">
    <citation type="submission" date="2020-08" db="EMBL/GenBank/DDBJ databases">
        <title>Genomic Encyclopedia of Type Strains, Phase IV (KMG-IV): sequencing the most valuable type-strain genomes for metagenomic binning, comparative biology and taxonomic classification.</title>
        <authorList>
            <person name="Goeker M."/>
        </authorList>
    </citation>
    <scope>NUCLEOTIDE SEQUENCE [LARGE SCALE GENOMIC DNA]</scope>
    <source>
        <strain evidence="1 2">DSM 26385</strain>
    </source>
</reference>
<dbReference type="AlphaFoldDB" id="A0A7W6JZS5"/>
<sequence length="84" mass="9492">MRHIRIALIALASIFWSVMIAGTLASMFIARRYPEICRFDYGWHCDSDAIWIKIVAALARIPTFAFFQAGSPCPRPFGLRALFG</sequence>
<accession>A0A7W6JZS5</accession>
<evidence type="ECO:0000313" key="2">
    <source>
        <dbReference type="Proteomes" id="UP000584824"/>
    </source>
</evidence>
<dbReference type="Proteomes" id="UP000584824">
    <property type="component" value="Unassembled WGS sequence"/>
</dbReference>